<comment type="caution">
    <text evidence="1">The sequence shown here is derived from an EMBL/GenBank/DDBJ whole genome shotgun (WGS) entry which is preliminary data.</text>
</comment>
<dbReference type="RefSeq" id="WP_344901234.1">
    <property type="nucleotide sequence ID" value="NZ_BAAAYO010000001.1"/>
</dbReference>
<dbReference type="EMBL" id="JBHMAG010000012">
    <property type="protein sequence ID" value="MFB9753498.1"/>
    <property type="molecule type" value="Genomic_DNA"/>
</dbReference>
<accession>A0ABV5VYW6</accession>
<gene>
    <name evidence="1" type="ORF">ACFFNY_18180</name>
</gene>
<proteinExistence type="predicted"/>
<name>A0ABV5VYW6_9BACL</name>
<dbReference type="Proteomes" id="UP001589619">
    <property type="component" value="Unassembled WGS sequence"/>
</dbReference>
<protein>
    <submittedName>
        <fullName evidence="1">Uncharacterized protein</fullName>
    </submittedName>
</protein>
<organism evidence="1 2">
    <name type="scientific">Paenibacillus hodogayensis</name>
    <dbReference type="NCBI Taxonomy" id="279208"/>
    <lineage>
        <taxon>Bacteria</taxon>
        <taxon>Bacillati</taxon>
        <taxon>Bacillota</taxon>
        <taxon>Bacilli</taxon>
        <taxon>Bacillales</taxon>
        <taxon>Paenibacillaceae</taxon>
        <taxon>Paenibacillus</taxon>
    </lineage>
</organism>
<keyword evidence="2" id="KW-1185">Reference proteome</keyword>
<evidence type="ECO:0000313" key="1">
    <source>
        <dbReference type="EMBL" id="MFB9753498.1"/>
    </source>
</evidence>
<reference evidence="1 2" key="1">
    <citation type="submission" date="2024-09" db="EMBL/GenBank/DDBJ databases">
        <authorList>
            <person name="Sun Q."/>
            <person name="Mori K."/>
        </authorList>
    </citation>
    <scope>NUCLEOTIDE SEQUENCE [LARGE SCALE GENOMIC DNA]</scope>
    <source>
        <strain evidence="1 2">JCM 12520</strain>
    </source>
</reference>
<evidence type="ECO:0000313" key="2">
    <source>
        <dbReference type="Proteomes" id="UP001589619"/>
    </source>
</evidence>
<sequence length="80" mass="8940">MEHFGEPITASFRKMRHEGLIGWAGISVSQNTAAEFQIEGPPISERLPEEIAALFRDVHEHAARADGGIRELYRLSIGHM</sequence>